<evidence type="ECO:0000256" key="1">
    <source>
        <dbReference type="SAM" id="MobiDB-lite"/>
    </source>
</evidence>
<feature type="region of interest" description="Disordered" evidence="1">
    <location>
        <begin position="786"/>
        <end position="806"/>
    </location>
</feature>
<dbReference type="EMBL" id="NHYD01002434">
    <property type="protein sequence ID" value="PPQ86747.1"/>
    <property type="molecule type" value="Genomic_DNA"/>
</dbReference>
<dbReference type="PANTHER" id="PTHR33266">
    <property type="entry name" value="CHROMOSOME 15, WHOLE GENOME SHOTGUN SEQUENCE"/>
    <property type="match status" value="1"/>
</dbReference>
<dbReference type="PANTHER" id="PTHR33266:SF1">
    <property type="entry name" value="F-BOX DOMAIN-CONTAINING PROTEIN"/>
    <property type="match status" value="1"/>
</dbReference>
<dbReference type="Proteomes" id="UP000283269">
    <property type="component" value="Unassembled WGS sequence"/>
</dbReference>
<dbReference type="STRING" id="93625.A0A409X7P7"/>
<organism evidence="2 3">
    <name type="scientific">Psilocybe cyanescens</name>
    <dbReference type="NCBI Taxonomy" id="93625"/>
    <lineage>
        <taxon>Eukaryota</taxon>
        <taxon>Fungi</taxon>
        <taxon>Dikarya</taxon>
        <taxon>Basidiomycota</taxon>
        <taxon>Agaricomycotina</taxon>
        <taxon>Agaricomycetes</taxon>
        <taxon>Agaricomycetidae</taxon>
        <taxon>Agaricales</taxon>
        <taxon>Agaricineae</taxon>
        <taxon>Strophariaceae</taxon>
        <taxon>Psilocybe</taxon>
    </lineage>
</organism>
<evidence type="ECO:0000313" key="2">
    <source>
        <dbReference type="EMBL" id="PPQ86747.1"/>
    </source>
</evidence>
<dbReference type="AlphaFoldDB" id="A0A409X7P7"/>
<feature type="compositionally biased region" description="Basic residues" evidence="1">
    <location>
        <begin position="797"/>
        <end position="806"/>
    </location>
</feature>
<reference evidence="2 3" key="1">
    <citation type="journal article" date="2018" name="Evol. Lett.">
        <title>Horizontal gene cluster transfer increased hallucinogenic mushroom diversity.</title>
        <authorList>
            <person name="Reynolds H.T."/>
            <person name="Vijayakumar V."/>
            <person name="Gluck-Thaler E."/>
            <person name="Korotkin H.B."/>
            <person name="Matheny P.B."/>
            <person name="Slot J.C."/>
        </authorList>
    </citation>
    <scope>NUCLEOTIDE SEQUENCE [LARGE SCALE GENOMIC DNA]</scope>
    <source>
        <strain evidence="2 3">2631</strain>
    </source>
</reference>
<keyword evidence="3" id="KW-1185">Reference proteome</keyword>
<proteinExistence type="predicted"/>
<sequence>MASQKEILGHYLYNWFLGNNVGDPPKGIRKDYNPQLLERIPTYWSDIRKISPHRQMVVRLTIIVAIGCLEKQIHPLDTGSLTENFHEIAWKALVEGDDQKNLSPFLQLLVDKGMIKDPDESEHAVVHNIEWMSKAWETTYNGEHHRNLLTNIRHSIATNPYENTAAIIQSSGFGKSRTVDEMATLVATIPMNIRDTKGNDEDAYPPPDENLTNLFKFINSNVQNMDGAVQAFHQFFTILFRQFSKKVDALLQSDGDLSLPVLLRNDLARSDSRSLLYKTVCEEYRSGALVAKKSHNAAKELGGLIAKLKPTKDNPVSLILYVDEAHTLTELKIRTTDSTLYDAMIKAAAEYCNYRFFILFLSTSSQLRRLTGPAKASRSARRVGPNVIAPFTEMPFDCHLEDHGIKSGLILQGIQEYRFITRFGRPLWASAFLSHNRDRETQIRKLAVARLTGLSHEPTILGNLEYTPRLAILDTLLNLEYSPAKFQTRKLIDDMVANPKFQTRKLIDDMVANRMRTAFSVPTDHTSMYSGYPSEPVLAEAALDTIQMITSPSCQEPMAKMYNELSDDAKEALDVGQRGENVAKIILLRAYMAAVKQELPDAIEKDYPWRNGCSLITFLKQLTATTYHRTVMKSRPDTEVEGKCLDEAFENAWVRFTHFARGTDDSAMTTSMAWVAFVRGMAMIGWPAQDSVDLHIPVLLHKDEPITETNMSGILVQVKLRREWSKRSAVAVDADQLGYFPGPSNLRGSSPDETYKSRPYISLVMELSKPVTEKFPPSLVVNVTGNRKKVESEKQKQKTHGPLKMHYSRTSHPRYSLFFYGRSHRVYGCIPDDQSTQDAYNALLDIGAVASSMINAHPKGRDRKYIYQMKPFWTIGKDCFHWVEDEFLNDPASTRVEDKSEEVLIGDNTSMDVDQSEGPLDIDLMDWIHAELLYYLPDNRSAAQTLQFTVDQDQKQTSDASALHAASAGQPVVWPIGIPTPSSPSRSLATPPAVIEKVPVTPSRLKFDSPRLTFIVSASSHPLVIEYDRHCIQSNHRCDTSGV</sequence>
<evidence type="ECO:0000313" key="3">
    <source>
        <dbReference type="Proteomes" id="UP000283269"/>
    </source>
</evidence>
<comment type="caution">
    <text evidence="2">The sequence shown here is derived from an EMBL/GenBank/DDBJ whole genome shotgun (WGS) entry which is preliminary data.</text>
</comment>
<dbReference type="InParanoid" id="A0A409X7P7"/>
<name>A0A409X7P7_PSICY</name>
<accession>A0A409X7P7</accession>
<dbReference type="OrthoDB" id="2736708at2759"/>
<protein>
    <submittedName>
        <fullName evidence="2">Uncharacterized protein</fullName>
    </submittedName>
</protein>
<gene>
    <name evidence="2" type="ORF">CVT25_012384</name>
</gene>